<keyword evidence="1" id="KW-0732">Signal</keyword>
<accession>A0AAE3NZU4</accession>
<feature type="chain" id="PRO_5042276126" description="DUF5666 domain-containing protein" evidence="1">
    <location>
        <begin position="23"/>
        <end position="223"/>
    </location>
</feature>
<reference evidence="2" key="1">
    <citation type="submission" date="2023-03" db="EMBL/GenBank/DDBJ databases">
        <title>Multiphase analysis and comparison of six strains from genera Psychromarinibacter, Lutimaribacter, and Maritimibacter, including a novel species: Psychromarinibacter sediminicola sp. nov.</title>
        <authorList>
            <person name="Wang Y.-H."/>
            <person name="Ye M.-Q."/>
            <person name="Du Z.-J."/>
        </authorList>
    </citation>
    <scope>NUCLEOTIDE SEQUENCE</scope>
    <source>
        <strain evidence="2">C21-152</strain>
    </source>
</reference>
<dbReference type="RefSeq" id="WP_275570067.1">
    <property type="nucleotide sequence ID" value="NZ_JARGYC010000200.1"/>
</dbReference>
<evidence type="ECO:0008006" key="4">
    <source>
        <dbReference type="Google" id="ProtNLM"/>
    </source>
</evidence>
<evidence type="ECO:0000313" key="3">
    <source>
        <dbReference type="Proteomes" id="UP001220964"/>
    </source>
</evidence>
<proteinExistence type="predicted"/>
<dbReference type="Proteomes" id="UP001220964">
    <property type="component" value="Unassembled WGS sequence"/>
</dbReference>
<organism evidence="2 3">
    <name type="scientific">Psychromarinibacter sediminicola</name>
    <dbReference type="NCBI Taxonomy" id="3033385"/>
    <lineage>
        <taxon>Bacteria</taxon>
        <taxon>Pseudomonadati</taxon>
        <taxon>Pseudomonadota</taxon>
        <taxon>Alphaproteobacteria</taxon>
        <taxon>Rhodobacterales</taxon>
        <taxon>Paracoccaceae</taxon>
        <taxon>Psychromarinibacter</taxon>
    </lineage>
</organism>
<keyword evidence="3" id="KW-1185">Reference proteome</keyword>
<dbReference type="EMBL" id="JARGYC010000200">
    <property type="protein sequence ID" value="MDF0603960.1"/>
    <property type="molecule type" value="Genomic_DNA"/>
</dbReference>
<evidence type="ECO:0000256" key="1">
    <source>
        <dbReference type="SAM" id="SignalP"/>
    </source>
</evidence>
<name>A0AAE3NZU4_9RHOB</name>
<feature type="signal peptide" evidence="1">
    <location>
        <begin position="1"/>
        <end position="22"/>
    </location>
</feature>
<gene>
    <name evidence="2" type="ORF">P1J78_24950</name>
</gene>
<protein>
    <recommendedName>
        <fullName evidence="4">DUF5666 domain-containing protein</fullName>
    </recommendedName>
</protein>
<sequence length="223" mass="23525">MSVHALVASVALAFAGTGGLMAQTSTQQKDSVREIFTLSGQIVDDVGGNLVLRHDGGRVEVNFRSWPERAPDGPRIMSIGDGVTVTGWLDKDFIDTGSLDILGVYVEDRRAFFALGGSEPGDGDALRPLVVPTDTLGREGNASMTGIIIEMQADGFVLQAGPAEVVVDTSRLFYNPYDDVGIQVLKTGDRVHVSGTLGTGFPEQPVIHADGVTDIFVIAPAAL</sequence>
<evidence type="ECO:0000313" key="2">
    <source>
        <dbReference type="EMBL" id="MDF0603960.1"/>
    </source>
</evidence>
<comment type="caution">
    <text evidence="2">The sequence shown here is derived from an EMBL/GenBank/DDBJ whole genome shotgun (WGS) entry which is preliminary data.</text>
</comment>
<dbReference type="AlphaFoldDB" id="A0AAE3NZU4"/>